<dbReference type="PRINTS" id="PR00208">
    <property type="entry name" value="GLIADGLUTEN"/>
</dbReference>
<organism evidence="4 5">
    <name type="scientific">Panicum miliaceum</name>
    <name type="common">Proso millet</name>
    <name type="synonym">Broomcorn millet</name>
    <dbReference type="NCBI Taxonomy" id="4540"/>
    <lineage>
        <taxon>Eukaryota</taxon>
        <taxon>Viridiplantae</taxon>
        <taxon>Streptophyta</taxon>
        <taxon>Embryophyta</taxon>
        <taxon>Tracheophyta</taxon>
        <taxon>Spermatophyta</taxon>
        <taxon>Magnoliopsida</taxon>
        <taxon>Liliopsida</taxon>
        <taxon>Poales</taxon>
        <taxon>Poaceae</taxon>
        <taxon>PACMAD clade</taxon>
        <taxon>Panicoideae</taxon>
        <taxon>Panicodae</taxon>
        <taxon>Paniceae</taxon>
        <taxon>Panicinae</taxon>
        <taxon>Panicum</taxon>
        <taxon>Panicum sect. Panicum</taxon>
    </lineage>
</organism>
<protein>
    <submittedName>
        <fullName evidence="4">Gamma-coixin</fullName>
    </submittedName>
</protein>
<evidence type="ECO:0000313" key="4">
    <source>
        <dbReference type="EMBL" id="RLN35327.1"/>
    </source>
</evidence>
<evidence type="ECO:0000256" key="1">
    <source>
        <dbReference type="SAM" id="MobiDB-lite"/>
    </source>
</evidence>
<accession>A0A3L6TCV8</accession>
<feature type="compositionally biased region" description="Low complexity" evidence="1">
    <location>
        <begin position="29"/>
        <end position="58"/>
    </location>
</feature>
<dbReference type="Gene3D" id="1.10.110.10">
    <property type="entry name" value="Plant lipid-transfer and hydrophobic proteins"/>
    <property type="match status" value="1"/>
</dbReference>
<feature type="signal peptide" evidence="2">
    <location>
        <begin position="1"/>
        <end position="19"/>
    </location>
</feature>
<feature type="compositionally biased region" description="Low complexity" evidence="1">
    <location>
        <begin position="90"/>
        <end position="110"/>
    </location>
</feature>
<keyword evidence="2" id="KW-0732">Signal</keyword>
<dbReference type="CDD" id="cd00261">
    <property type="entry name" value="AAI_SS"/>
    <property type="match status" value="1"/>
</dbReference>
<dbReference type="Pfam" id="PF13016">
    <property type="entry name" value="Gliadin"/>
    <property type="match status" value="1"/>
</dbReference>
<dbReference type="SMART" id="SM00499">
    <property type="entry name" value="AAI"/>
    <property type="match status" value="1"/>
</dbReference>
<dbReference type="STRING" id="4540.A0A3L6TCV8"/>
<dbReference type="InterPro" id="IPR036312">
    <property type="entry name" value="Bifun_inhib/LTP/seed_sf"/>
</dbReference>
<comment type="caution">
    <text evidence="4">The sequence shown here is derived from an EMBL/GenBank/DDBJ whole genome shotgun (WGS) entry which is preliminary data.</text>
</comment>
<dbReference type="PANTHER" id="PTHR33454">
    <property type="entry name" value="PROLAMIN PPROL 14P"/>
    <property type="match status" value="1"/>
</dbReference>
<feature type="domain" description="Bifunctional inhibitor/plant lipid transfer protein/seed storage helical" evidence="3">
    <location>
        <begin position="148"/>
        <end position="257"/>
    </location>
</feature>
<dbReference type="EMBL" id="PQIB02000002">
    <property type="protein sequence ID" value="RLN35327.1"/>
    <property type="molecule type" value="Genomic_DNA"/>
</dbReference>
<proteinExistence type="predicted"/>
<dbReference type="Proteomes" id="UP000275267">
    <property type="component" value="Unassembled WGS sequence"/>
</dbReference>
<name>A0A3L6TCV8_PANMI</name>
<feature type="compositionally biased region" description="Basic residues" evidence="1">
    <location>
        <begin position="59"/>
        <end position="74"/>
    </location>
</feature>
<dbReference type="InterPro" id="IPR001954">
    <property type="entry name" value="Glia_glutenin"/>
</dbReference>
<gene>
    <name evidence="4" type="ORF">C2845_PM03G35430</name>
</gene>
<evidence type="ECO:0000259" key="3">
    <source>
        <dbReference type="SMART" id="SM00499"/>
    </source>
</evidence>
<evidence type="ECO:0000313" key="5">
    <source>
        <dbReference type="Proteomes" id="UP000275267"/>
    </source>
</evidence>
<evidence type="ECO:0000256" key="2">
    <source>
        <dbReference type="SAM" id="SignalP"/>
    </source>
</evidence>
<reference evidence="5" key="1">
    <citation type="journal article" date="2019" name="Nat. Commun.">
        <title>The genome of broomcorn millet.</title>
        <authorList>
            <person name="Zou C."/>
            <person name="Miki D."/>
            <person name="Li D."/>
            <person name="Tang Q."/>
            <person name="Xiao L."/>
            <person name="Rajput S."/>
            <person name="Deng P."/>
            <person name="Jia W."/>
            <person name="Huang R."/>
            <person name="Zhang M."/>
            <person name="Sun Y."/>
            <person name="Hu J."/>
            <person name="Fu X."/>
            <person name="Schnable P.S."/>
            <person name="Li F."/>
            <person name="Zhang H."/>
            <person name="Feng B."/>
            <person name="Zhu X."/>
            <person name="Liu R."/>
            <person name="Schnable J.C."/>
            <person name="Zhu J.-K."/>
            <person name="Zhang H."/>
        </authorList>
    </citation>
    <scope>NUCLEOTIDE SEQUENCE [LARGE SCALE GENOMIC DNA]</scope>
</reference>
<dbReference type="OrthoDB" id="692815at2759"/>
<dbReference type="GO" id="GO:0045735">
    <property type="term" value="F:nutrient reservoir activity"/>
    <property type="evidence" value="ECO:0007669"/>
    <property type="project" value="InterPro"/>
</dbReference>
<dbReference type="PANTHER" id="PTHR33454:SF14">
    <property type="entry name" value="50 KDA GAMMA-ZEIN"/>
    <property type="match status" value="1"/>
</dbReference>
<feature type="chain" id="PRO_5018158231" evidence="2">
    <location>
        <begin position="20"/>
        <end position="267"/>
    </location>
</feature>
<sequence>MKEMIAILAFMALIASAASMQMGPCSCGQQQGHEQHIQQQHHPQQQQQQHQHQQQQHHQQQHVHVQQRQHHQQQKVHFQQQPQKEHHEQPQQQHHQQYQDQVQQQPPQHQYYQQCHEQPLLQQQPCQYGYEQKPNQQGYSGSQNLNNCRELLREQCNPLAMPFLQSRLLPPSSCQILRQQCCQELRKIKPGYLHQAINSMVQSFTHHQQEEEEEKQQPYGLYGPHHASQSEVAILMAAQYLPSMCGLYHSCGQNNPCHNKDASGPHN</sequence>
<dbReference type="AlphaFoldDB" id="A0A3L6TCV8"/>
<keyword evidence="5" id="KW-1185">Reference proteome</keyword>
<dbReference type="InterPro" id="IPR016140">
    <property type="entry name" value="Bifunc_inhib/LTP/seed_store"/>
</dbReference>
<feature type="region of interest" description="Disordered" evidence="1">
    <location>
        <begin position="22"/>
        <end position="110"/>
    </location>
</feature>
<dbReference type="SUPFAM" id="SSF47699">
    <property type="entry name" value="Bifunctional inhibitor/lipid-transfer protein/seed storage 2S albumin"/>
    <property type="match status" value="1"/>
</dbReference>